<keyword evidence="3" id="KW-1185">Reference proteome</keyword>
<dbReference type="Proteomes" id="UP000831768">
    <property type="component" value="Plasmid unnamed1"/>
</dbReference>
<gene>
    <name evidence="2" type="ORF">MW046_13895</name>
</gene>
<evidence type="ECO:0000313" key="2">
    <source>
        <dbReference type="EMBL" id="UPM44519.1"/>
    </source>
</evidence>
<organism evidence="2 3">
    <name type="scientific">Halocatena salina</name>
    <dbReference type="NCBI Taxonomy" id="2934340"/>
    <lineage>
        <taxon>Archaea</taxon>
        <taxon>Methanobacteriati</taxon>
        <taxon>Methanobacteriota</taxon>
        <taxon>Stenosarchaea group</taxon>
        <taxon>Halobacteria</taxon>
        <taxon>Halobacteriales</taxon>
        <taxon>Natronomonadaceae</taxon>
        <taxon>Halocatena</taxon>
    </lineage>
</organism>
<evidence type="ECO:0000313" key="3">
    <source>
        <dbReference type="Proteomes" id="UP000831768"/>
    </source>
</evidence>
<dbReference type="KEGG" id="haad:MW046_13895"/>
<geneLocation type="plasmid" evidence="2 3">
    <name>unnamed1</name>
</geneLocation>
<evidence type="ECO:0000256" key="1">
    <source>
        <dbReference type="SAM" id="MobiDB-lite"/>
    </source>
</evidence>
<dbReference type="RefSeq" id="WP_247995173.1">
    <property type="nucleotide sequence ID" value="NZ_CP096020.1"/>
</dbReference>
<sequence length="79" mass="9085">MSTTTKYDEEMEHTRPGRDIETIDAILQKVIDEGRSIEETATALSVEQDLVARFVRMHDETAHTRSLPPTPATHRREEH</sequence>
<dbReference type="AlphaFoldDB" id="A0A8U0A6N0"/>
<keyword evidence="2" id="KW-0614">Plasmid</keyword>
<dbReference type="Gene3D" id="3.40.50.620">
    <property type="entry name" value="HUPs"/>
    <property type="match status" value="1"/>
</dbReference>
<protein>
    <submittedName>
        <fullName evidence="2">Uncharacterized protein</fullName>
    </submittedName>
</protein>
<dbReference type="InterPro" id="IPR014729">
    <property type="entry name" value="Rossmann-like_a/b/a_fold"/>
</dbReference>
<feature type="region of interest" description="Disordered" evidence="1">
    <location>
        <begin position="60"/>
        <end position="79"/>
    </location>
</feature>
<dbReference type="EMBL" id="CP096020">
    <property type="protein sequence ID" value="UPM44519.1"/>
    <property type="molecule type" value="Genomic_DNA"/>
</dbReference>
<dbReference type="GeneID" id="71929160"/>
<name>A0A8U0A6N0_9EURY</name>
<reference evidence="2" key="1">
    <citation type="submission" date="2022-04" db="EMBL/GenBank/DDBJ databases">
        <title>Halocatena sp. nov., isolated from a salt lake.</title>
        <authorList>
            <person name="Cui H.-L."/>
        </authorList>
    </citation>
    <scope>NUCLEOTIDE SEQUENCE</scope>
    <source>
        <strain evidence="2">AD-1</strain>
        <plasmid evidence="2">unnamed1</plasmid>
    </source>
</reference>
<accession>A0A8U0A6N0</accession>
<proteinExistence type="predicted"/>